<reference evidence="4 5" key="1">
    <citation type="submission" date="2019-03" db="EMBL/GenBank/DDBJ databases">
        <title>Genomic Encyclopedia of Type Strains, Phase IV (KMG-IV): sequencing the most valuable type-strain genomes for metagenomic binning, comparative biology and taxonomic classification.</title>
        <authorList>
            <person name="Goeker M."/>
        </authorList>
    </citation>
    <scope>NUCLEOTIDE SEQUENCE [LARGE SCALE GENOMIC DNA]</scope>
    <source>
        <strain evidence="4 5">DSM 102940</strain>
    </source>
</reference>
<dbReference type="Proteomes" id="UP000294919">
    <property type="component" value="Unassembled WGS sequence"/>
</dbReference>
<dbReference type="OrthoDB" id="9802202at2"/>
<comment type="caution">
    <text evidence="4">The sequence shown here is derived from an EMBL/GenBank/DDBJ whole genome shotgun (WGS) entry which is preliminary data.</text>
</comment>
<dbReference type="PANTHER" id="PTHR30024:SF47">
    <property type="entry name" value="TAURINE-BINDING PERIPLASMIC PROTEIN"/>
    <property type="match status" value="1"/>
</dbReference>
<dbReference type="Gene3D" id="3.40.190.10">
    <property type="entry name" value="Periplasmic binding protein-like II"/>
    <property type="match status" value="1"/>
</dbReference>
<dbReference type="PANTHER" id="PTHR30024">
    <property type="entry name" value="ALIPHATIC SULFONATES-BINDING PROTEIN-RELATED"/>
    <property type="match status" value="1"/>
</dbReference>
<organism evidence="4 5">
    <name type="scientific">Marinisporobacter balticus</name>
    <dbReference type="NCBI Taxonomy" id="2018667"/>
    <lineage>
        <taxon>Bacteria</taxon>
        <taxon>Bacillati</taxon>
        <taxon>Bacillota</taxon>
        <taxon>Clostridia</taxon>
        <taxon>Peptostreptococcales</taxon>
        <taxon>Thermotaleaceae</taxon>
        <taxon>Marinisporobacter</taxon>
    </lineage>
</organism>
<proteinExistence type="inferred from homology"/>
<protein>
    <submittedName>
        <fullName evidence="4">NitT/TauT family transport system substrate-binding protein</fullName>
    </submittedName>
</protein>
<dbReference type="EMBL" id="SLWV01000044">
    <property type="protein sequence ID" value="TCO68493.1"/>
    <property type="molecule type" value="Genomic_DNA"/>
</dbReference>
<sequence>MGPEASVYVFNQGKEDYAINFAQLTQRDGSFLLARKPMPNFTFADVSGKTIIGGRKGGMPEMTLEYVLKENNVVPEKDVTVRTDIQFAVMAGAFTGGEGDFVTLFEPVASMLEKEGAGHIVASIGEAGGYIPYTCYCAKKSLIESNPKVIQSFTNAIYKGMKWVETHTPEEIAQSISPQFPDADLEILTEVAKRYKDQDTWKPDLVLTKEGLNHMMDIIELAGELDQRAPYEKIVTTKFAQEAMQSIQ</sequence>
<dbReference type="AlphaFoldDB" id="A0A4R2K5H9"/>
<dbReference type="GO" id="GO:0042597">
    <property type="term" value="C:periplasmic space"/>
    <property type="evidence" value="ECO:0007669"/>
    <property type="project" value="UniProtKB-SubCell"/>
</dbReference>
<evidence type="ECO:0000313" key="4">
    <source>
        <dbReference type="EMBL" id="TCO68493.1"/>
    </source>
</evidence>
<evidence type="ECO:0000256" key="1">
    <source>
        <dbReference type="ARBA" id="ARBA00004418"/>
    </source>
</evidence>
<evidence type="ECO:0000313" key="5">
    <source>
        <dbReference type="Proteomes" id="UP000294919"/>
    </source>
</evidence>
<comment type="subcellular location">
    <subcellularLocation>
        <location evidence="1">Periplasm</location>
    </subcellularLocation>
</comment>
<dbReference type="Pfam" id="PF13379">
    <property type="entry name" value="NMT1_2"/>
    <property type="match status" value="1"/>
</dbReference>
<dbReference type="SUPFAM" id="SSF53850">
    <property type="entry name" value="Periplasmic binding protein-like II"/>
    <property type="match status" value="1"/>
</dbReference>
<gene>
    <name evidence="4" type="ORF">EV214_14415</name>
</gene>
<evidence type="ECO:0000256" key="3">
    <source>
        <dbReference type="ARBA" id="ARBA00022729"/>
    </source>
</evidence>
<keyword evidence="5" id="KW-1185">Reference proteome</keyword>
<accession>A0A4R2K5H9</accession>
<name>A0A4R2K5H9_9FIRM</name>
<evidence type="ECO:0000256" key="2">
    <source>
        <dbReference type="ARBA" id="ARBA00010742"/>
    </source>
</evidence>
<comment type="similarity">
    <text evidence="2">Belongs to the bacterial solute-binding protein SsuA/TauA family.</text>
</comment>
<keyword evidence="3" id="KW-0732">Signal</keyword>